<dbReference type="STRING" id="466.Lmac_2000"/>
<dbReference type="RefSeq" id="WP_058452741.1">
    <property type="nucleotide sequence ID" value="NZ_CAAAIB010000002.1"/>
</dbReference>
<protein>
    <recommendedName>
        <fullName evidence="2">DUF4142 domain-containing protein</fullName>
    </recommendedName>
</protein>
<dbReference type="InterPro" id="IPR012347">
    <property type="entry name" value="Ferritin-like"/>
</dbReference>
<sequence length="190" mass="20763">MKLKLAMSLLIGTVIALPACTPVTNYNNPPPVNGTLTPAQAQTDAKILGAVATLNQNEIALATLAQNRASNMAVRRYADWMYKEHSKNLQDTLALSKTIGVMPQNGPVAMKLQKKGKQELVTLNHANGVKFDQMYINMMVKGHTEAVNLLNGLIKMTSNPVVVRDLEATRHHVMAHLQKAQAIQKEMALS</sequence>
<organism evidence="3 4">
    <name type="scientific">Legionella maceachernii</name>
    <dbReference type="NCBI Taxonomy" id="466"/>
    <lineage>
        <taxon>Bacteria</taxon>
        <taxon>Pseudomonadati</taxon>
        <taxon>Pseudomonadota</taxon>
        <taxon>Gammaproteobacteria</taxon>
        <taxon>Legionellales</taxon>
        <taxon>Legionellaceae</taxon>
        <taxon>Legionella</taxon>
    </lineage>
</organism>
<dbReference type="Gene3D" id="1.20.1260.10">
    <property type="match status" value="1"/>
</dbReference>
<evidence type="ECO:0000259" key="2">
    <source>
        <dbReference type="Pfam" id="PF13628"/>
    </source>
</evidence>
<evidence type="ECO:0000256" key="1">
    <source>
        <dbReference type="SAM" id="SignalP"/>
    </source>
</evidence>
<dbReference type="PATRIC" id="fig|466.6.peg.2117"/>
<proteinExistence type="predicted"/>
<reference evidence="3 4" key="1">
    <citation type="submission" date="2015-11" db="EMBL/GenBank/DDBJ databases">
        <title>Genomic analysis of 38 Legionella species identifies large and diverse effector repertoires.</title>
        <authorList>
            <person name="Burstein D."/>
            <person name="Amaro F."/>
            <person name="Zusman T."/>
            <person name="Lifshitz Z."/>
            <person name="Cohen O."/>
            <person name="Gilbert J.A."/>
            <person name="Pupko T."/>
            <person name="Shuman H.A."/>
            <person name="Segal G."/>
        </authorList>
    </citation>
    <scope>NUCLEOTIDE SEQUENCE [LARGE SCALE GENOMIC DNA]</scope>
    <source>
        <strain evidence="3 4">PX-1-G2-E2</strain>
    </source>
</reference>
<comment type="caution">
    <text evidence="3">The sequence shown here is derived from an EMBL/GenBank/DDBJ whole genome shotgun (WGS) entry which is preliminary data.</text>
</comment>
<keyword evidence="4" id="KW-1185">Reference proteome</keyword>
<feature type="domain" description="DUF4142" evidence="2">
    <location>
        <begin position="42"/>
        <end position="183"/>
    </location>
</feature>
<dbReference type="AlphaFoldDB" id="A0A0W0VZB0"/>
<feature type="chain" id="PRO_5006915209" description="DUF4142 domain-containing protein" evidence="1">
    <location>
        <begin position="20"/>
        <end position="190"/>
    </location>
</feature>
<dbReference type="Proteomes" id="UP000054908">
    <property type="component" value="Unassembled WGS sequence"/>
</dbReference>
<feature type="signal peptide" evidence="1">
    <location>
        <begin position="1"/>
        <end position="19"/>
    </location>
</feature>
<evidence type="ECO:0000313" key="3">
    <source>
        <dbReference type="EMBL" id="KTD25636.1"/>
    </source>
</evidence>
<dbReference type="InterPro" id="IPR025419">
    <property type="entry name" value="DUF4142"/>
</dbReference>
<name>A0A0W0VZB0_9GAMM</name>
<gene>
    <name evidence="3" type="ORF">Lmac_2000</name>
</gene>
<dbReference type="PANTHER" id="PTHR38593">
    <property type="entry name" value="BLR2558 PROTEIN"/>
    <property type="match status" value="1"/>
</dbReference>
<evidence type="ECO:0000313" key="4">
    <source>
        <dbReference type="Proteomes" id="UP000054908"/>
    </source>
</evidence>
<accession>A0A0W0VZB0</accession>
<keyword evidence="1" id="KW-0732">Signal</keyword>
<dbReference type="OrthoDB" id="5998717at2"/>
<dbReference type="Pfam" id="PF13628">
    <property type="entry name" value="DUF4142"/>
    <property type="match status" value="1"/>
</dbReference>
<dbReference type="PANTHER" id="PTHR38593:SF1">
    <property type="entry name" value="BLR2558 PROTEIN"/>
    <property type="match status" value="1"/>
</dbReference>
<dbReference type="EMBL" id="LNYL01000044">
    <property type="protein sequence ID" value="KTD25636.1"/>
    <property type="molecule type" value="Genomic_DNA"/>
</dbReference>